<reference evidence="1 2" key="1">
    <citation type="submission" date="2011-11" db="EMBL/GenBank/DDBJ databases">
        <authorList>
            <person name="Weinstock G."/>
            <person name="Sodergren E."/>
            <person name="Clifton S."/>
            <person name="Fulton L."/>
            <person name="Fulton B."/>
            <person name="Courtney L."/>
            <person name="Fronick C."/>
            <person name="Harrison M."/>
            <person name="Strong C."/>
            <person name="Farmer C."/>
            <person name="Delahaunty K."/>
            <person name="Markovic C."/>
            <person name="Hall O."/>
            <person name="Minx P."/>
            <person name="Tomlinson C."/>
            <person name="Mitreva M."/>
            <person name="Hou S."/>
            <person name="Chen J."/>
            <person name="Wollam A."/>
            <person name="Pepin K.H."/>
            <person name="Johnson M."/>
            <person name="Bhonagiri V."/>
            <person name="Zhang X."/>
            <person name="Suruliraj S."/>
            <person name="Warren W."/>
            <person name="Chinwalla A."/>
            <person name="Mardis E.R."/>
            <person name="Wilson R.K."/>
        </authorList>
    </citation>
    <scope>NUCLEOTIDE SEQUENCE [LARGE SCALE GENOMIC DNA]</scope>
    <source>
        <strain evidence="1 2">YIT 11816</strain>
    </source>
</reference>
<sequence length="55" mass="6083">MSAKGFAEIPPLKFAANPGRSFEIKEGRMFQPLKVVARNDITLTRTALVRTGGRH</sequence>
<accession>H3KDT6</accession>
<dbReference type="Proteomes" id="UP000004956">
    <property type="component" value="Unassembled WGS sequence"/>
</dbReference>
<keyword evidence="2" id="KW-1185">Reference proteome</keyword>
<name>H3KDT6_9BURK</name>
<comment type="caution">
    <text evidence="1">The sequence shown here is derived from an EMBL/GenBank/DDBJ whole genome shotgun (WGS) entry which is preliminary data.</text>
</comment>
<gene>
    <name evidence="1" type="ORF">HMPREF9440_00897</name>
</gene>
<protein>
    <submittedName>
        <fullName evidence="1">Uncharacterized protein</fullName>
    </submittedName>
</protein>
<dbReference type="STRING" id="762967.HMPREF9440_00897"/>
<organism evidence="1 2">
    <name type="scientific">Sutterella parvirubra YIT 11816</name>
    <dbReference type="NCBI Taxonomy" id="762967"/>
    <lineage>
        <taxon>Bacteria</taxon>
        <taxon>Pseudomonadati</taxon>
        <taxon>Pseudomonadota</taxon>
        <taxon>Betaproteobacteria</taxon>
        <taxon>Burkholderiales</taxon>
        <taxon>Sutterellaceae</taxon>
        <taxon>Sutterella</taxon>
    </lineage>
</organism>
<dbReference type="AlphaFoldDB" id="H3KDT6"/>
<evidence type="ECO:0000313" key="1">
    <source>
        <dbReference type="EMBL" id="EHY31720.1"/>
    </source>
</evidence>
<proteinExistence type="predicted"/>
<evidence type="ECO:0000313" key="2">
    <source>
        <dbReference type="Proteomes" id="UP000004956"/>
    </source>
</evidence>
<dbReference type="HOGENOM" id="CLU_3030772_0_0_4"/>
<dbReference type="EMBL" id="AFBQ01000121">
    <property type="protein sequence ID" value="EHY31720.1"/>
    <property type="molecule type" value="Genomic_DNA"/>
</dbReference>